<dbReference type="EMBL" id="JBHTII010000002">
    <property type="protein sequence ID" value="MFD0791957.1"/>
    <property type="molecule type" value="Genomic_DNA"/>
</dbReference>
<dbReference type="InterPro" id="IPR025354">
    <property type="entry name" value="DUF4258"/>
</dbReference>
<name>A0ABW3ALT7_9MICO</name>
<evidence type="ECO:0000313" key="2">
    <source>
        <dbReference type="EMBL" id="MFD0791957.1"/>
    </source>
</evidence>
<keyword evidence="3" id="KW-1185">Reference proteome</keyword>
<evidence type="ECO:0000313" key="3">
    <source>
        <dbReference type="Proteomes" id="UP001597055"/>
    </source>
</evidence>
<dbReference type="RefSeq" id="WP_378772938.1">
    <property type="nucleotide sequence ID" value="NZ_JBHTII010000002.1"/>
</dbReference>
<gene>
    <name evidence="2" type="ORF">ACFQ0P_16315</name>
</gene>
<comment type="caution">
    <text evidence="2">The sequence shown here is derived from an EMBL/GenBank/DDBJ whole genome shotgun (WGS) entry which is preliminary data.</text>
</comment>
<proteinExistence type="predicted"/>
<feature type="region of interest" description="Disordered" evidence="1">
    <location>
        <begin position="13"/>
        <end position="48"/>
    </location>
</feature>
<feature type="compositionally biased region" description="Basic residues" evidence="1">
    <location>
        <begin position="19"/>
        <end position="35"/>
    </location>
</feature>
<feature type="compositionally biased region" description="Low complexity" evidence="1">
    <location>
        <begin position="36"/>
        <end position="48"/>
    </location>
</feature>
<sequence>MQQPHSPWWQLCYRSAPPHPRRRTSGYGRCPRRSRVPSSSSTSGPVSSGCFITFSKHALQRMSQYRVSEATMKRVLNDGKVIYSANGVKKIRLGNVTAVVNSKTGNVITVYYAGGGGCGGGV</sequence>
<dbReference type="Proteomes" id="UP001597055">
    <property type="component" value="Unassembled WGS sequence"/>
</dbReference>
<reference evidence="3" key="1">
    <citation type="journal article" date="2019" name="Int. J. Syst. Evol. Microbiol.">
        <title>The Global Catalogue of Microorganisms (GCM) 10K type strain sequencing project: providing services to taxonomists for standard genome sequencing and annotation.</title>
        <authorList>
            <consortium name="The Broad Institute Genomics Platform"/>
            <consortium name="The Broad Institute Genome Sequencing Center for Infectious Disease"/>
            <person name="Wu L."/>
            <person name="Ma J."/>
        </authorList>
    </citation>
    <scope>NUCLEOTIDE SEQUENCE [LARGE SCALE GENOMIC DNA]</scope>
    <source>
        <strain evidence="3">CCUG 54523</strain>
    </source>
</reference>
<protein>
    <submittedName>
        <fullName evidence="2">DUF4258 domain-containing protein</fullName>
    </submittedName>
</protein>
<organism evidence="2 3">
    <name type="scientific">Microbacterium insulae</name>
    <dbReference type="NCBI Taxonomy" id="483014"/>
    <lineage>
        <taxon>Bacteria</taxon>
        <taxon>Bacillati</taxon>
        <taxon>Actinomycetota</taxon>
        <taxon>Actinomycetes</taxon>
        <taxon>Micrococcales</taxon>
        <taxon>Microbacteriaceae</taxon>
        <taxon>Microbacterium</taxon>
    </lineage>
</organism>
<accession>A0ABW3ALT7</accession>
<dbReference type="Pfam" id="PF14076">
    <property type="entry name" value="DUF4258"/>
    <property type="match status" value="1"/>
</dbReference>
<evidence type="ECO:0000256" key="1">
    <source>
        <dbReference type="SAM" id="MobiDB-lite"/>
    </source>
</evidence>